<keyword evidence="3" id="KW-1185">Reference proteome</keyword>
<dbReference type="OrthoDB" id="2014278at2759"/>
<evidence type="ECO:0000313" key="3">
    <source>
        <dbReference type="Proteomes" id="UP000036987"/>
    </source>
</evidence>
<dbReference type="OMA" id="VIKYMIM"/>
<feature type="region of interest" description="Disordered" evidence="1">
    <location>
        <begin position="184"/>
        <end position="208"/>
    </location>
</feature>
<evidence type="ECO:0000313" key="2">
    <source>
        <dbReference type="EMBL" id="KMZ62961.1"/>
    </source>
</evidence>
<dbReference type="AlphaFoldDB" id="A0A0K9P1L7"/>
<name>A0A0K9P1L7_ZOSMR</name>
<dbReference type="PANTHER" id="PTHR33103:SF19">
    <property type="entry name" value="OS09G0544700 PROTEIN"/>
    <property type="match status" value="1"/>
</dbReference>
<dbReference type="PANTHER" id="PTHR33103">
    <property type="entry name" value="OS01G0153900 PROTEIN"/>
    <property type="match status" value="1"/>
</dbReference>
<feature type="compositionally biased region" description="Basic residues" evidence="1">
    <location>
        <begin position="192"/>
        <end position="208"/>
    </location>
</feature>
<dbReference type="InterPro" id="IPR007750">
    <property type="entry name" value="DUF674"/>
</dbReference>
<gene>
    <name evidence="2" type="ORF">ZOSMA_42G00010</name>
</gene>
<dbReference type="EMBL" id="LFYR01001279">
    <property type="protein sequence ID" value="KMZ62961.1"/>
    <property type="molecule type" value="Genomic_DNA"/>
</dbReference>
<evidence type="ECO:0008006" key="4">
    <source>
        <dbReference type="Google" id="ProtNLM"/>
    </source>
</evidence>
<accession>A0A0K9P1L7</accession>
<proteinExistence type="predicted"/>
<evidence type="ECO:0000256" key="1">
    <source>
        <dbReference type="SAM" id="MobiDB-lite"/>
    </source>
</evidence>
<protein>
    <recommendedName>
        <fullName evidence="4">DUF674 family protein</fullName>
    </recommendedName>
</protein>
<organism evidence="2 3">
    <name type="scientific">Zostera marina</name>
    <name type="common">Eelgrass</name>
    <dbReference type="NCBI Taxonomy" id="29655"/>
    <lineage>
        <taxon>Eukaryota</taxon>
        <taxon>Viridiplantae</taxon>
        <taxon>Streptophyta</taxon>
        <taxon>Embryophyta</taxon>
        <taxon>Tracheophyta</taxon>
        <taxon>Spermatophyta</taxon>
        <taxon>Magnoliopsida</taxon>
        <taxon>Liliopsida</taxon>
        <taxon>Zosteraceae</taxon>
        <taxon>Zostera</taxon>
    </lineage>
</organism>
<sequence>MVAVGGLGQLYQSLVLLNPTHMQSEGNKNLLLSPPVPSSISPPSSLLQIPNQSDARSISHYRCDCPSLTYTDAIGSRCPLCRKQMTSKMKLIGNTTATVAPPVKEGYVRELITYMVMDDLSVSSMSTISSITLLNKFQVKDVGVLEERIVSVGMDEGIKILKTSLQSSTVLSDVFLVKKIAKSECKPEKHQPKPAKRQPKPAKRQRTK</sequence>
<comment type="caution">
    <text evidence="2">The sequence shown here is derived from an EMBL/GenBank/DDBJ whole genome shotgun (WGS) entry which is preliminary data.</text>
</comment>
<reference evidence="3" key="1">
    <citation type="journal article" date="2016" name="Nature">
        <title>The genome of the seagrass Zostera marina reveals angiosperm adaptation to the sea.</title>
        <authorList>
            <person name="Olsen J.L."/>
            <person name="Rouze P."/>
            <person name="Verhelst B."/>
            <person name="Lin Y.-C."/>
            <person name="Bayer T."/>
            <person name="Collen J."/>
            <person name="Dattolo E."/>
            <person name="De Paoli E."/>
            <person name="Dittami S."/>
            <person name="Maumus F."/>
            <person name="Michel G."/>
            <person name="Kersting A."/>
            <person name="Lauritano C."/>
            <person name="Lohaus R."/>
            <person name="Toepel M."/>
            <person name="Tonon T."/>
            <person name="Vanneste K."/>
            <person name="Amirebrahimi M."/>
            <person name="Brakel J."/>
            <person name="Bostroem C."/>
            <person name="Chovatia M."/>
            <person name="Grimwood J."/>
            <person name="Jenkins J.W."/>
            <person name="Jueterbock A."/>
            <person name="Mraz A."/>
            <person name="Stam W.T."/>
            <person name="Tice H."/>
            <person name="Bornberg-Bauer E."/>
            <person name="Green P.J."/>
            <person name="Pearson G.A."/>
            <person name="Procaccini G."/>
            <person name="Duarte C.M."/>
            <person name="Schmutz J."/>
            <person name="Reusch T.B.H."/>
            <person name="Van de Peer Y."/>
        </authorList>
    </citation>
    <scope>NUCLEOTIDE SEQUENCE [LARGE SCALE GENOMIC DNA]</scope>
    <source>
        <strain evidence="3">cv. Finnish</strain>
    </source>
</reference>
<dbReference type="Pfam" id="PF05056">
    <property type="entry name" value="DUF674"/>
    <property type="match status" value="1"/>
</dbReference>
<dbReference type="STRING" id="29655.A0A0K9P1L7"/>
<dbReference type="Proteomes" id="UP000036987">
    <property type="component" value="Unassembled WGS sequence"/>
</dbReference>